<accession>A0A1H2YYQ0</accession>
<name>A0A1H2YYQ0_9FLAO</name>
<dbReference type="AlphaFoldDB" id="A0A1H2YYQ0"/>
<dbReference type="SUPFAM" id="SSF52540">
    <property type="entry name" value="P-loop containing nucleoside triphosphate hydrolases"/>
    <property type="match status" value="1"/>
</dbReference>
<evidence type="ECO:0000313" key="2">
    <source>
        <dbReference type="Proteomes" id="UP000198569"/>
    </source>
</evidence>
<sequence length="223" mass="25186">MQALITIIKKSMAKKINRAYSVSNVLSKKFNPLEFSGEWESTLGKPDKAFSAIIWGGTTNGKTEAAIKFAKYLTNFGKVAYDSLEQGLSSTMQNALVRNHMESCGNSFVLLDREPFDELIIRMSKPKSPDFLFVDSVQYTRITKAQYYQLKELMLKKGKGIIWISQAKGSMPKGALADDIMFDVDLKLWVEGFKMFPDGRLNGGGQPFVIWAQRAAKYWKEII</sequence>
<keyword evidence="2" id="KW-1185">Reference proteome</keyword>
<protein>
    <recommendedName>
        <fullName evidence="3">AAA domain-containing protein</fullName>
    </recommendedName>
</protein>
<dbReference type="InterPro" id="IPR027417">
    <property type="entry name" value="P-loop_NTPase"/>
</dbReference>
<organism evidence="1 2">
    <name type="scientific">Flavobacterium degerlachei</name>
    <dbReference type="NCBI Taxonomy" id="229203"/>
    <lineage>
        <taxon>Bacteria</taxon>
        <taxon>Pseudomonadati</taxon>
        <taxon>Bacteroidota</taxon>
        <taxon>Flavobacteriia</taxon>
        <taxon>Flavobacteriales</taxon>
        <taxon>Flavobacteriaceae</taxon>
        <taxon>Flavobacterium</taxon>
    </lineage>
</organism>
<dbReference type="EMBL" id="FNMV01000007">
    <property type="protein sequence ID" value="SDX10191.1"/>
    <property type="molecule type" value="Genomic_DNA"/>
</dbReference>
<evidence type="ECO:0008006" key="3">
    <source>
        <dbReference type="Google" id="ProtNLM"/>
    </source>
</evidence>
<dbReference type="Proteomes" id="UP000198569">
    <property type="component" value="Unassembled WGS sequence"/>
</dbReference>
<gene>
    <name evidence="1" type="ORF">SAMN05444338_10733</name>
</gene>
<evidence type="ECO:0000313" key="1">
    <source>
        <dbReference type="EMBL" id="SDX10191.1"/>
    </source>
</evidence>
<reference evidence="2" key="1">
    <citation type="submission" date="2016-10" db="EMBL/GenBank/DDBJ databases">
        <authorList>
            <person name="Varghese N."/>
            <person name="Submissions S."/>
        </authorList>
    </citation>
    <scope>NUCLEOTIDE SEQUENCE [LARGE SCALE GENOMIC DNA]</scope>
    <source>
        <strain evidence="2">DSM 15718</strain>
    </source>
</reference>
<dbReference type="STRING" id="229203.SAMN05444338_10733"/>
<proteinExistence type="predicted"/>